<dbReference type="InterPro" id="IPR014844">
    <property type="entry name" value="PalH"/>
</dbReference>
<feature type="compositionally biased region" description="Polar residues" evidence="6">
    <location>
        <begin position="719"/>
        <end position="740"/>
    </location>
</feature>
<feature type="region of interest" description="Disordered" evidence="6">
    <location>
        <begin position="554"/>
        <end position="613"/>
    </location>
</feature>
<protein>
    <submittedName>
        <fullName evidence="8">pH signal transduction</fullName>
    </submittedName>
</protein>
<feature type="compositionally biased region" description="Low complexity" evidence="6">
    <location>
        <begin position="690"/>
        <end position="701"/>
    </location>
</feature>
<dbReference type="Pfam" id="PF08733">
    <property type="entry name" value="PalH"/>
    <property type="match status" value="1"/>
</dbReference>
<evidence type="ECO:0000256" key="6">
    <source>
        <dbReference type="SAM" id="MobiDB-lite"/>
    </source>
</evidence>
<dbReference type="OrthoDB" id="5393256at2759"/>
<comment type="caution">
    <text evidence="8">The sequence shown here is derived from an EMBL/GenBank/DDBJ whole genome shotgun (WGS) entry which is preliminary data.</text>
</comment>
<feature type="compositionally biased region" description="Basic and acidic residues" evidence="6">
    <location>
        <begin position="778"/>
        <end position="793"/>
    </location>
</feature>
<dbReference type="AlphaFoldDB" id="A0A5M8PH80"/>
<evidence type="ECO:0000313" key="8">
    <source>
        <dbReference type="EMBL" id="KAA6408685.1"/>
    </source>
</evidence>
<dbReference type="Proteomes" id="UP000324767">
    <property type="component" value="Unassembled WGS sequence"/>
</dbReference>
<feature type="region of interest" description="Disordered" evidence="6">
    <location>
        <begin position="456"/>
        <end position="476"/>
    </location>
</feature>
<feature type="transmembrane region" description="Helical" evidence="7">
    <location>
        <begin position="264"/>
        <end position="287"/>
    </location>
</feature>
<comment type="subcellular location">
    <subcellularLocation>
        <location evidence="1">Membrane</location>
        <topology evidence="1">Multi-pass membrane protein</topology>
    </subcellularLocation>
</comment>
<evidence type="ECO:0000256" key="2">
    <source>
        <dbReference type="ARBA" id="ARBA00022692"/>
    </source>
</evidence>
<dbReference type="EMBL" id="VXIT01000013">
    <property type="protein sequence ID" value="KAA6408685.1"/>
    <property type="molecule type" value="Genomic_DNA"/>
</dbReference>
<dbReference type="PANTHER" id="PTHR35779:SF1">
    <property type="entry name" value="PH-RESPONSE REGULATOR PROTEIN PALH_RIM21"/>
    <property type="match status" value="1"/>
</dbReference>
<evidence type="ECO:0000256" key="7">
    <source>
        <dbReference type="SAM" id="Phobius"/>
    </source>
</evidence>
<feature type="transmembrane region" description="Helical" evidence="7">
    <location>
        <begin position="88"/>
        <end position="107"/>
    </location>
</feature>
<feature type="region of interest" description="Disordered" evidence="6">
    <location>
        <begin position="714"/>
        <end position="793"/>
    </location>
</feature>
<gene>
    <name evidence="8" type="ORF">FRX48_07767</name>
</gene>
<feature type="transmembrane region" description="Helical" evidence="7">
    <location>
        <begin position="299"/>
        <end position="322"/>
    </location>
</feature>
<keyword evidence="4 7" id="KW-0472">Membrane</keyword>
<sequence length="793" mass="86031">MPPDHKLHGRQIWATPTSTSSAVPLHCTPFTLPSRGLLTIDSTSIITLTENAIFHPECTGEVSIHPGQGSPAFIDLRDPFYASTSPQIYAIASSTVLSYMLVIMLLITPRTFFVGGASGGIDFLGRRGMISGASGSTSVIGVGRRPWLQKVAALTVAVSLTIATADTFKVAERQYNVGYQDASALTDEVVGGLEIRVVRVISDTCLWLAQVQTLIRLFPRHKEKVIIKWTGFALIVLDTIFSILDNFMNNAGRTRPRTFVDAIPALSYLFALALSLLYAAWVIYYSLSKRRYAFFHPKMRNICLVAILSLTAVLIPVVFFVLDISKPNVAGWGDYVRWVGAAAASVVVWEWVERIEALERDERKDGILGREIFDGDEMLEVTPSEEINSPRGRCGPGAGGGARRDGDFTTTGWGGMTNETSQVSRSRLPPQQGHQNRAEARDRRCEIAAIAAVRSSTALHGNPTPPPAVASPVSRADTTSAASTVYAVHYHPVSEPTPSVGIPMNPGTEEQIRRYQAPQSSLHVPRSQLSHQTDKNLSRAPVEVEAIAPQVQSASRWQNVTKPFKRRRASPPPEVSNAASRAAEPRPSGNIQREPRPGSYSLGRLRGMKRPRAPDVPLPVMVIPAQPRGRVWSPAMSEDADAIAASVADGPNDNSFENGDGAKGKATERHGLSIDSAQRSTANPYLTPDISGISSSTNSTNAVLSQRGHLTIYEAGPQRSPTQLPRQSSDSSLNEVSEPSQFEDRQSVTGREFGSARKSYSEGPGRVSNNVTMIRGRSSLDEEHSHGVRPPEG</sequence>
<evidence type="ECO:0000256" key="5">
    <source>
        <dbReference type="ARBA" id="ARBA00038109"/>
    </source>
</evidence>
<evidence type="ECO:0000313" key="9">
    <source>
        <dbReference type="Proteomes" id="UP000324767"/>
    </source>
</evidence>
<keyword evidence="2 7" id="KW-0812">Transmembrane</keyword>
<feature type="compositionally biased region" description="Polar residues" evidence="6">
    <location>
        <begin position="675"/>
        <end position="684"/>
    </location>
</feature>
<feature type="region of interest" description="Disordered" evidence="6">
    <location>
        <begin position="383"/>
        <end position="442"/>
    </location>
</feature>
<dbReference type="PANTHER" id="PTHR35779">
    <property type="entry name" value="PH-RESPONSE REGULATOR PROTEIN PALH/RIM21"/>
    <property type="match status" value="1"/>
</dbReference>
<proteinExistence type="inferred from homology"/>
<feature type="compositionally biased region" description="Basic and acidic residues" evidence="6">
    <location>
        <begin position="660"/>
        <end position="672"/>
    </location>
</feature>
<feature type="region of interest" description="Disordered" evidence="6">
    <location>
        <begin position="647"/>
        <end position="701"/>
    </location>
</feature>
<evidence type="ECO:0000256" key="3">
    <source>
        <dbReference type="ARBA" id="ARBA00022989"/>
    </source>
</evidence>
<organism evidence="8 9">
    <name type="scientific">Lasallia pustulata</name>
    <dbReference type="NCBI Taxonomy" id="136370"/>
    <lineage>
        <taxon>Eukaryota</taxon>
        <taxon>Fungi</taxon>
        <taxon>Dikarya</taxon>
        <taxon>Ascomycota</taxon>
        <taxon>Pezizomycotina</taxon>
        <taxon>Lecanoromycetes</taxon>
        <taxon>OSLEUM clade</taxon>
        <taxon>Umbilicariomycetidae</taxon>
        <taxon>Umbilicariales</taxon>
        <taxon>Umbilicariaceae</taxon>
        <taxon>Lasallia</taxon>
    </lineage>
</organism>
<dbReference type="GO" id="GO:0071467">
    <property type="term" value="P:cellular response to pH"/>
    <property type="evidence" value="ECO:0007669"/>
    <property type="project" value="TreeGrafter"/>
</dbReference>
<accession>A0A5M8PH80</accession>
<name>A0A5M8PH80_9LECA</name>
<dbReference type="GO" id="GO:0005886">
    <property type="term" value="C:plasma membrane"/>
    <property type="evidence" value="ECO:0007669"/>
    <property type="project" value="TreeGrafter"/>
</dbReference>
<evidence type="ECO:0000256" key="1">
    <source>
        <dbReference type="ARBA" id="ARBA00004141"/>
    </source>
</evidence>
<evidence type="ECO:0000256" key="4">
    <source>
        <dbReference type="ARBA" id="ARBA00023136"/>
    </source>
</evidence>
<feature type="transmembrane region" description="Helical" evidence="7">
    <location>
        <begin position="225"/>
        <end position="244"/>
    </location>
</feature>
<reference evidence="8 9" key="1">
    <citation type="submission" date="2019-09" db="EMBL/GenBank/DDBJ databases">
        <title>The hologenome of the rock-dwelling lichen Lasallia pustulata.</title>
        <authorList>
            <person name="Greshake Tzovaras B."/>
            <person name="Segers F."/>
            <person name="Bicker A."/>
            <person name="Dal Grande F."/>
            <person name="Otte J."/>
            <person name="Hankeln T."/>
            <person name="Schmitt I."/>
            <person name="Ebersberger I."/>
        </authorList>
    </citation>
    <scope>NUCLEOTIDE SEQUENCE [LARGE SCALE GENOMIC DNA]</scope>
    <source>
        <strain evidence="8">A1-1</strain>
    </source>
</reference>
<keyword evidence="3 7" id="KW-1133">Transmembrane helix</keyword>
<comment type="similarity">
    <text evidence="5">Belongs to the palH/RIM21 family.</text>
</comment>